<keyword evidence="1" id="KW-1133">Transmembrane helix</keyword>
<evidence type="ECO:0000313" key="2">
    <source>
        <dbReference type="EMBL" id="OGC45370.1"/>
    </source>
</evidence>
<protein>
    <recommendedName>
        <fullName evidence="4">ABC-2 type transporter domain-containing protein</fullName>
    </recommendedName>
</protein>
<keyword evidence="1" id="KW-0472">Membrane</keyword>
<feature type="transmembrane region" description="Helical" evidence="1">
    <location>
        <begin position="55"/>
        <end position="73"/>
    </location>
</feature>
<dbReference type="AlphaFoldDB" id="A0A1F4UKM9"/>
<evidence type="ECO:0000256" key="1">
    <source>
        <dbReference type="SAM" id="Phobius"/>
    </source>
</evidence>
<dbReference type="Proteomes" id="UP000178615">
    <property type="component" value="Unassembled WGS sequence"/>
</dbReference>
<proteinExistence type="predicted"/>
<accession>A0A1F4UKM9</accession>
<evidence type="ECO:0000313" key="3">
    <source>
        <dbReference type="Proteomes" id="UP000178615"/>
    </source>
</evidence>
<organism evidence="2 3">
    <name type="scientific">candidate division WWE3 bacterium RBG_19FT_COMBO_34_6</name>
    <dbReference type="NCBI Taxonomy" id="1802612"/>
    <lineage>
        <taxon>Bacteria</taxon>
        <taxon>Katanobacteria</taxon>
    </lineage>
</organism>
<dbReference type="EMBL" id="MEUV01000041">
    <property type="protein sequence ID" value="OGC45370.1"/>
    <property type="molecule type" value="Genomic_DNA"/>
</dbReference>
<dbReference type="InterPro" id="IPR010390">
    <property type="entry name" value="ABC-2_transporter-like"/>
</dbReference>
<sequence length="200" mass="22220">MIAGGVEDLTFTSTGGWDRDIRKMVKTGLLSNYLIKPINILRFWFTSFVGRRTTVNLYGLLTLLIGIYIYPPLHLSAVPLFFISLILTAMTGAGLNLLVGIIAFYSPEAGSISNVVDHITNVLSGHLIPLNYFPVMIRNFALLSPFPVLTYFPVTILQQGSFDKDTFIKLGLSFLWAMILLTLGNISWKRALKNYDGVGI</sequence>
<dbReference type="PANTHER" id="PTHR36832:SF1">
    <property type="entry name" value="SLR1174 PROTEIN"/>
    <property type="match status" value="1"/>
</dbReference>
<name>A0A1F4UKM9_UNCKA</name>
<evidence type="ECO:0008006" key="4">
    <source>
        <dbReference type="Google" id="ProtNLM"/>
    </source>
</evidence>
<dbReference type="PANTHER" id="PTHR36832">
    <property type="entry name" value="SLR1174 PROTEIN-RELATED"/>
    <property type="match status" value="1"/>
</dbReference>
<feature type="transmembrane region" description="Helical" evidence="1">
    <location>
        <begin position="80"/>
        <end position="105"/>
    </location>
</feature>
<feature type="transmembrane region" description="Helical" evidence="1">
    <location>
        <begin position="166"/>
        <end position="188"/>
    </location>
</feature>
<dbReference type="Pfam" id="PF06182">
    <property type="entry name" value="ABC2_membrane_6"/>
    <property type="match status" value="1"/>
</dbReference>
<gene>
    <name evidence="2" type="ORF">A2V49_00745</name>
</gene>
<keyword evidence="1" id="KW-0812">Transmembrane</keyword>
<reference evidence="2 3" key="1">
    <citation type="journal article" date="2016" name="Nat. Commun.">
        <title>Thousands of microbial genomes shed light on interconnected biogeochemical processes in an aquifer system.</title>
        <authorList>
            <person name="Anantharaman K."/>
            <person name="Brown C.T."/>
            <person name="Hug L.A."/>
            <person name="Sharon I."/>
            <person name="Castelle C.J."/>
            <person name="Probst A.J."/>
            <person name="Thomas B.C."/>
            <person name="Singh A."/>
            <person name="Wilkins M.J."/>
            <person name="Karaoz U."/>
            <person name="Brodie E.L."/>
            <person name="Williams K.H."/>
            <person name="Hubbard S.S."/>
            <person name="Banfield J.F."/>
        </authorList>
    </citation>
    <scope>NUCLEOTIDE SEQUENCE [LARGE SCALE GENOMIC DNA]</scope>
</reference>
<feature type="transmembrane region" description="Helical" evidence="1">
    <location>
        <begin position="132"/>
        <end position="154"/>
    </location>
</feature>
<comment type="caution">
    <text evidence="2">The sequence shown here is derived from an EMBL/GenBank/DDBJ whole genome shotgun (WGS) entry which is preliminary data.</text>
</comment>